<accession>A0A4S4KAY9</accession>
<name>A0A4S4KAY9_9APHY</name>
<reference evidence="2 3" key="1">
    <citation type="submission" date="2019-02" db="EMBL/GenBank/DDBJ databases">
        <title>Genome sequencing of the rare red list fungi Phlebia centrifuga.</title>
        <authorList>
            <person name="Buettner E."/>
            <person name="Kellner H."/>
        </authorList>
    </citation>
    <scope>NUCLEOTIDE SEQUENCE [LARGE SCALE GENOMIC DNA]</scope>
    <source>
        <strain evidence="2 3">DSM 108282</strain>
    </source>
</reference>
<gene>
    <name evidence="2" type="ORF">EW026_g6756</name>
</gene>
<evidence type="ECO:0000256" key="1">
    <source>
        <dbReference type="SAM" id="MobiDB-lite"/>
    </source>
</evidence>
<feature type="region of interest" description="Disordered" evidence="1">
    <location>
        <begin position="137"/>
        <end position="169"/>
    </location>
</feature>
<evidence type="ECO:0000313" key="2">
    <source>
        <dbReference type="EMBL" id="THG94780.1"/>
    </source>
</evidence>
<keyword evidence="3" id="KW-1185">Reference proteome</keyword>
<dbReference type="EMBL" id="SGPJ01000398">
    <property type="protein sequence ID" value="THG94780.1"/>
    <property type="molecule type" value="Genomic_DNA"/>
</dbReference>
<comment type="caution">
    <text evidence="2">The sequence shown here is derived from an EMBL/GenBank/DDBJ whole genome shotgun (WGS) entry which is preliminary data.</text>
</comment>
<feature type="compositionally biased region" description="Basic and acidic residues" evidence="1">
    <location>
        <begin position="67"/>
        <end position="87"/>
    </location>
</feature>
<sequence length="169" mass="18454">MTPTLIRAWFTANHSPDDGPTLGKGGIDTTPSEERAAPVAPPQFQFRPEDNPESLSKSKHAFSGAQDTRDADVESGEQKLLPRETGHDIGMGSPVPLSSEAVDVITKLRTMKDEDEDWSRWRDVVFRAKGALHPNHIVICPPPPQNERRRGGARDFTEECAGGRGDSAS</sequence>
<proteinExistence type="predicted"/>
<feature type="region of interest" description="Disordered" evidence="1">
    <location>
        <begin position="1"/>
        <end position="96"/>
    </location>
</feature>
<dbReference type="AlphaFoldDB" id="A0A4S4KAY9"/>
<feature type="compositionally biased region" description="Basic and acidic residues" evidence="1">
    <location>
        <begin position="146"/>
        <end position="157"/>
    </location>
</feature>
<organism evidence="2 3">
    <name type="scientific">Hermanssonia centrifuga</name>
    <dbReference type="NCBI Taxonomy" id="98765"/>
    <lineage>
        <taxon>Eukaryota</taxon>
        <taxon>Fungi</taxon>
        <taxon>Dikarya</taxon>
        <taxon>Basidiomycota</taxon>
        <taxon>Agaricomycotina</taxon>
        <taxon>Agaricomycetes</taxon>
        <taxon>Polyporales</taxon>
        <taxon>Meruliaceae</taxon>
        <taxon>Hermanssonia</taxon>
    </lineage>
</organism>
<protein>
    <submittedName>
        <fullName evidence="2">Uncharacterized protein</fullName>
    </submittedName>
</protein>
<evidence type="ECO:0000313" key="3">
    <source>
        <dbReference type="Proteomes" id="UP000309038"/>
    </source>
</evidence>
<dbReference type="Proteomes" id="UP000309038">
    <property type="component" value="Unassembled WGS sequence"/>
</dbReference>